<protein>
    <submittedName>
        <fullName evidence="1">Uncharacterized protein</fullName>
    </submittedName>
</protein>
<sequence length="134" mass="14487">MKSYGRFIEISDRLTAARVTGWSRGRRITFISPVDCAALMGFPWWHAIVSGLDIPSVVDCGDSANLAATSLRGGHSGVVFQGNAAQRAALTVLAQTCGAEILSERPAALKLKPEFPEHYQQHLLSEYLDNGATE</sequence>
<evidence type="ECO:0000313" key="2">
    <source>
        <dbReference type="Proteomes" id="UP001312908"/>
    </source>
</evidence>
<organism evidence="1 2">
    <name type="scientific">Sorlinia euscelidii</name>
    <dbReference type="NCBI Taxonomy" id="3081148"/>
    <lineage>
        <taxon>Bacteria</taxon>
        <taxon>Pseudomonadati</taxon>
        <taxon>Pseudomonadota</taxon>
        <taxon>Alphaproteobacteria</taxon>
        <taxon>Acetobacterales</taxon>
        <taxon>Acetobacteraceae</taxon>
        <taxon>Sorlinia</taxon>
    </lineage>
</organism>
<proteinExistence type="predicted"/>
<accession>A0ABU7TZ58</accession>
<comment type="caution">
    <text evidence="1">The sequence shown here is derived from an EMBL/GenBank/DDBJ whole genome shotgun (WGS) entry which is preliminary data.</text>
</comment>
<dbReference type="Proteomes" id="UP001312908">
    <property type="component" value="Unassembled WGS sequence"/>
</dbReference>
<evidence type="ECO:0000313" key="1">
    <source>
        <dbReference type="EMBL" id="MEE8657648.1"/>
    </source>
</evidence>
<keyword evidence="2" id="KW-1185">Reference proteome</keyword>
<gene>
    <name evidence="1" type="ORF">DOFOFD_01295</name>
</gene>
<name>A0ABU7TZ58_9PROT</name>
<reference evidence="1 2" key="1">
    <citation type="submission" date="2023-10" db="EMBL/GenBank/DDBJ databases">
        <title>Sorlinia euscelidii gen. nov., sp. nov., an acetic acid bacteria isolated from the gut of Euscelidius variegatus emitter.</title>
        <authorList>
            <person name="Michoud G."/>
            <person name="Marasco R."/>
            <person name="Seferji K."/>
            <person name="Gonella E."/>
            <person name="Garuglieri E."/>
            <person name="Alma A."/>
            <person name="Mapelli F."/>
            <person name="Borin S."/>
            <person name="Daffonchio D."/>
            <person name="Crotti E."/>
        </authorList>
    </citation>
    <scope>NUCLEOTIDE SEQUENCE [LARGE SCALE GENOMIC DNA]</scope>
    <source>
        <strain evidence="1 2">EV16P</strain>
    </source>
</reference>
<dbReference type="EMBL" id="JAWJZY010000001">
    <property type="protein sequence ID" value="MEE8657648.1"/>
    <property type="molecule type" value="Genomic_DNA"/>
</dbReference>